<evidence type="ECO:0000313" key="2">
    <source>
        <dbReference type="Proteomes" id="UP001152888"/>
    </source>
</evidence>
<proteinExistence type="predicted"/>
<reference evidence="1" key="1">
    <citation type="submission" date="2022-03" db="EMBL/GenBank/DDBJ databases">
        <authorList>
            <person name="Sayadi A."/>
        </authorList>
    </citation>
    <scope>NUCLEOTIDE SEQUENCE</scope>
</reference>
<keyword evidence="2" id="KW-1185">Reference proteome</keyword>
<dbReference type="EMBL" id="CAKOFQ010007190">
    <property type="protein sequence ID" value="CAH1994115.1"/>
    <property type="molecule type" value="Genomic_DNA"/>
</dbReference>
<sequence>MSHYRDESRYDCTCHPEQE</sequence>
<protein>
    <submittedName>
        <fullName evidence="1">Uncharacterized protein</fullName>
    </submittedName>
</protein>
<organism evidence="1 2">
    <name type="scientific">Acanthoscelides obtectus</name>
    <name type="common">Bean weevil</name>
    <name type="synonym">Bruchus obtectus</name>
    <dbReference type="NCBI Taxonomy" id="200917"/>
    <lineage>
        <taxon>Eukaryota</taxon>
        <taxon>Metazoa</taxon>
        <taxon>Ecdysozoa</taxon>
        <taxon>Arthropoda</taxon>
        <taxon>Hexapoda</taxon>
        <taxon>Insecta</taxon>
        <taxon>Pterygota</taxon>
        <taxon>Neoptera</taxon>
        <taxon>Endopterygota</taxon>
        <taxon>Coleoptera</taxon>
        <taxon>Polyphaga</taxon>
        <taxon>Cucujiformia</taxon>
        <taxon>Chrysomeloidea</taxon>
        <taxon>Chrysomelidae</taxon>
        <taxon>Bruchinae</taxon>
        <taxon>Bruchini</taxon>
        <taxon>Acanthoscelides</taxon>
    </lineage>
</organism>
<accession>A0A9P0LEQ7</accession>
<gene>
    <name evidence="1" type="ORF">ACAOBT_LOCUS21919</name>
</gene>
<evidence type="ECO:0000313" key="1">
    <source>
        <dbReference type="EMBL" id="CAH1994115.1"/>
    </source>
</evidence>
<name>A0A9P0LEQ7_ACAOB</name>
<dbReference type="Proteomes" id="UP001152888">
    <property type="component" value="Unassembled WGS sequence"/>
</dbReference>
<comment type="caution">
    <text evidence="1">The sequence shown here is derived from an EMBL/GenBank/DDBJ whole genome shotgun (WGS) entry which is preliminary data.</text>
</comment>
<dbReference type="AlphaFoldDB" id="A0A9P0LEQ7"/>